<keyword evidence="5" id="KW-1185">Reference proteome</keyword>
<dbReference type="Pfam" id="PF18701">
    <property type="entry name" value="DUF5641"/>
    <property type="match status" value="1"/>
</dbReference>
<accession>A0A0B1THH0</accession>
<feature type="compositionally biased region" description="Basic residues" evidence="1">
    <location>
        <begin position="552"/>
        <end position="564"/>
    </location>
</feature>
<gene>
    <name evidence="4" type="ORF">OESDEN_04509</name>
</gene>
<feature type="region of interest" description="Disordered" evidence="1">
    <location>
        <begin position="535"/>
        <end position="564"/>
    </location>
</feature>
<keyword evidence="2" id="KW-0472">Membrane</keyword>
<evidence type="ECO:0000313" key="5">
    <source>
        <dbReference type="Proteomes" id="UP000053660"/>
    </source>
</evidence>
<feature type="compositionally biased region" description="Basic and acidic residues" evidence="1">
    <location>
        <begin position="86"/>
        <end position="113"/>
    </location>
</feature>
<proteinExistence type="predicted"/>
<dbReference type="OrthoDB" id="8958038at2759"/>
<reference evidence="4 5" key="1">
    <citation type="submission" date="2014-03" db="EMBL/GenBank/DDBJ databases">
        <title>Draft genome of the hookworm Oesophagostomum dentatum.</title>
        <authorList>
            <person name="Mitreva M."/>
        </authorList>
    </citation>
    <scope>NUCLEOTIDE SEQUENCE [LARGE SCALE GENOMIC DNA]</scope>
    <source>
        <strain evidence="4 5">OD-Hann</strain>
    </source>
</reference>
<dbReference type="Proteomes" id="UP000053660">
    <property type="component" value="Unassembled WGS sequence"/>
</dbReference>
<keyword evidence="2" id="KW-1133">Transmembrane helix</keyword>
<sequence>MICLDAVFAIQLAITPLDVDVTFPFNFVVLLFSFTIYAGICRRDHHILLCLKLDQSQFRRSASRSLSRDRRNDVRHGYRSPSITFRSRDSSTDRHRPRDDFADSRDRHFEHCRSPSRPQQRNGSRSRPSHVSFRSSIRDSSTEPLVRTHAGPRSTSSHAVVSCNDSDNEFDDAMNSYQYNISHGGHDGYHKPVLMVVNARVRTANTNSLQNVVLFLDCGVQTSFIATSTVQRIDLKVDDHKPLTTISFGGHSVTESSGTVKVCLVDLLDKPLAILLRTKDALTTPHYQAQLTDEDVCFIKSLGFDPPTQGVSPMLPVTVQDLHSKYCNLLCNAFPALAQIQPSSNITSTDICAAETLLLREHYRESENVLTRLRTDRFNTHTTDCGIIRCPARLDKAIALVRQAPILLVPSHRLTYLIIMHQHKTTDTVPGQRLINSHSSPMDLWHTNYLAALAERDRARIRQGKSTILQGDIVIIVDDTLTRGHWPLGIITSVPSDQLKTHRTAMVRTPNGHILQRSISQLYPLEIQAKEDYWKVEQPPPPPTRVQPPRLAKQRRFYRRWSPP</sequence>
<organism evidence="4 5">
    <name type="scientific">Oesophagostomum dentatum</name>
    <name type="common">Nodular worm</name>
    <dbReference type="NCBI Taxonomy" id="61180"/>
    <lineage>
        <taxon>Eukaryota</taxon>
        <taxon>Metazoa</taxon>
        <taxon>Ecdysozoa</taxon>
        <taxon>Nematoda</taxon>
        <taxon>Chromadorea</taxon>
        <taxon>Rhabditida</taxon>
        <taxon>Rhabditina</taxon>
        <taxon>Rhabditomorpha</taxon>
        <taxon>Strongyloidea</taxon>
        <taxon>Strongylidae</taxon>
        <taxon>Oesophagostomum</taxon>
    </lineage>
</organism>
<evidence type="ECO:0000313" key="4">
    <source>
        <dbReference type="EMBL" id="KHJ95546.1"/>
    </source>
</evidence>
<evidence type="ECO:0000256" key="1">
    <source>
        <dbReference type="SAM" id="MobiDB-lite"/>
    </source>
</evidence>
<evidence type="ECO:0000259" key="3">
    <source>
        <dbReference type="Pfam" id="PF18701"/>
    </source>
</evidence>
<dbReference type="EMBL" id="KN549930">
    <property type="protein sequence ID" value="KHJ95546.1"/>
    <property type="molecule type" value="Genomic_DNA"/>
</dbReference>
<dbReference type="AlphaFoldDB" id="A0A0B1THH0"/>
<feature type="transmembrane region" description="Helical" evidence="2">
    <location>
        <begin position="21"/>
        <end position="40"/>
    </location>
</feature>
<feature type="compositionally biased region" description="Polar residues" evidence="1">
    <location>
        <begin position="116"/>
        <end position="126"/>
    </location>
</feature>
<feature type="compositionally biased region" description="Basic and acidic residues" evidence="1">
    <location>
        <begin position="66"/>
        <end position="76"/>
    </location>
</feature>
<keyword evidence="2" id="KW-0812">Transmembrane</keyword>
<feature type="region of interest" description="Disordered" evidence="1">
    <location>
        <begin position="62"/>
        <end position="160"/>
    </location>
</feature>
<dbReference type="PANTHER" id="PTHR47331">
    <property type="entry name" value="PHD-TYPE DOMAIN-CONTAINING PROTEIN"/>
    <property type="match status" value="1"/>
</dbReference>
<evidence type="ECO:0000256" key="2">
    <source>
        <dbReference type="SAM" id="Phobius"/>
    </source>
</evidence>
<dbReference type="PANTHER" id="PTHR47331:SF1">
    <property type="entry name" value="GAG-LIKE PROTEIN"/>
    <property type="match status" value="1"/>
</dbReference>
<protein>
    <recommendedName>
        <fullName evidence="3">DUF5641 domain-containing protein</fullName>
    </recommendedName>
</protein>
<name>A0A0B1THH0_OESDE</name>
<feature type="domain" description="DUF5641" evidence="3">
    <location>
        <begin position="444"/>
        <end position="525"/>
    </location>
</feature>
<dbReference type="InterPro" id="IPR040676">
    <property type="entry name" value="DUF5641"/>
</dbReference>